<protein>
    <submittedName>
        <fullName evidence="3">Biotin attachment protein</fullName>
    </submittedName>
</protein>
<dbReference type="Proteomes" id="UP000321513">
    <property type="component" value="Unassembled WGS sequence"/>
</dbReference>
<evidence type="ECO:0000256" key="2">
    <source>
        <dbReference type="SAM" id="Phobius"/>
    </source>
</evidence>
<gene>
    <name evidence="3" type="ORF">SAE01_46720</name>
</gene>
<comment type="caution">
    <text evidence="3">The sequence shown here is derived from an EMBL/GenBank/DDBJ whole genome shotgun (WGS) entry which is preliminary data.</text>
</comment>
<sequence length="454" mass="51017">MQVLHDLIEKETGYRLESTDKIYNSGYHRKLKIWIIVFIVLLIAILFLPWTQNIRASGAVTTLHQEQRPQQLNAIIPGRIVKWYVKEGDYVKKGDTLIMLANVKDDYLDPNLVARTQEQLNSKQQKIDFYGDKVTATGGQITAMEATRELKISSLRNKIEQLRRKVVSDSAEWAAAVIDKNIATEQFERAKSMHSEGIISLVDFEKRTGSYQKALAAETEKLNKYQNTQQDLVIAKIDINSVLQETTEKVLKARGEQASAQSEMAGTAAEVSKLQNQVTNYTIRGSQLWLIAPQDGQVVNAVKAGLNEIVKEGEMIVQVIPSKVDYAVEIFVKPNDLVLVDTGQKVRFIFDGFPAVVFSGWPEASYGSFGGKIIAVESNRSENGLFRLLVVEDKDDRPWPKDLKMGTGANGFALLKDVPVWYELWRNINGFPANYYKDTKPGKGTKEAKKSKEA</sequence>
<dbReference type="PANTHER" id="PTHR30386:SF27">
    <property type="entry name" value="MEMBRANE FUSION PROTEIN (MFP) FAMILY PROTEIN"/>
    <property type="match status" value="1"/>
</dbReference>
<keyword evidence="4" id="KW-1185">Reference proteome</keyword>
<accession>A0A512BJP0</accession>
<evidence type="ECO:0000256" key="1">
    <source>
        <dbReference type="SAM" id="Coils"/>
    </source>
</evidence>
<dbReference type="Gene3D" id="2.40.50.100">
    <property type="match status" value="1"/>
</dbReference>
<feature type="transmembrane region" description="Helical" evidence="2">
    <location>
        <begin position="31"/>
        <end position="50"/>
    </location>
</feature>
<keyword evidence="2" id="KW-0812">Transmembrane</keyword>
<dbReference type="PRINTS" id="PR01490">
    <property type="entry name" value="RTXTOXIND"/>
</dbReference>
<evidence type="ECO:0000313" key="3">
    <source>
        <dbReference type="EMBL" id="GEO12176.1"/>
    </source>
</evidence>
<dbReference type="AlphaFoldDB" id="A0A512BJP0"/>
<keyword evidence="2" id="KW-1133">Transmembrane helix</keyword>
<dbReference type="RefSeq" id="WP_147206300.1">
    <property type="nucleotide sequence ID" value="NZ_BJYT01000043.1"/>
</dbReference>
<dbReference type="EMBL" id="BJYT01000043">
    <property type="protein sequence ID" value="GEO12176.1"/>
    <property type="molecule type" value="Genomic_DNA"/>
</dbReference>
<proteinExistence type="predicted"/>
<dbReference type="InterPro" id="IPR011053">
    <property type="entry name" value="Single_hybrid_motif"/>
</dbReference>
<keyword evidence="1" id="KW-0175">Coiled coil</keyword>
<reference evidence="3 4" key="1">
    <citation type="submission" date="2019-07" db="EMBL/GenBank/DDBJ databases">
        <title>Whole genome shotgun sequence of Segetibacter aerophilus NBRC 106135.</title>
        <authorList>
            <person name="Hosoyama A."/>
            <person name="Uohara A."/>
            <person name="Ohji S."/>
            <person name="Ichikawa N."/>
        </authorList>
    </citation>
    <scope>NUCLEOTIDE SEQUENCE [LARGE SCALE GENOMIC DNA]</scope>
    <source>
        <strain evidence="3 4">NBRC 106135</strain>
    </source>
</reference>
<dbReference type="InterPro" id="IPR050739">
    <property type="entry name" value="MFP"/>
</dbReference>
<keyword evidence="2" id="KW-0472">Membrane</keyword>
<organism evidence="3 4">
    <name type="scientific">Segetibacter aerophilus</name>
    <dbReference type="NCBI Taxonomy" id="670293"/>
    <lineage>
        <taxon>Bacteria</taxon>
        <taxon>Pseudomonadati</taxon>
        <taxon>Bacteroidota</taxon>
        <taxon>Chitinophagia</taxon>
        <taxon>Chitinophagales</taxon>
        <taxon>Chitinophagaceae</taxon>
        <taxon>Segetibacter</taxon>
    </lineage>
</organism>
<dbReference type="SUPFAM" id="SSF51230">
    <property type="entry name" value="Single hybrid motif"/>
    <property type="match status" value="1"/>
</dbReference>
<evidence type="ECO:0000313" key="4">
    <source>
        <dbReference type="Proteomes" id="UP000321513"/>
    </source>
</evidence>
<name>A0A512BJP0_9BACT</name>
<dbReference type="PANTHER" id="PTHR30386">
    <property type="entry name" value="MEMBRANE FUSION SUBUNIT OF EMRAB-TOLC MULTIDRUG EFFLUX PUMP"/>
    <property type="match status" value="1"/>
</dbReference>
<feature type="coiled-coil region" evidence="1">
    <location>
        <begin position="145"/>
        <end position="172"/>
    </location>
</feature>
<dbReference type="OrthoDB" id="9760528at2"/>